<dbReference type="EMBL" id="JAULSV010000004">
    <property type="protein sequence ID" value="KAK0647092.1"/>
    <property type="molecule type" value="Genomic_DNA"/>
</dbReference>
<accession>A0AA40CQM6</accession>
<sequence>MSFAATFGSVGDFISICQIAIQLSKALGDGYGSSSTEYQDLRKELDTFAQVVTYIESSRRQLESHSTNPHLLGLCKMIGSVTDQCGSLIKGYLDRVVPKYSDVLRSGKPQFALKAASKKVEWAVSERQQVQTLQAKLRSATATLIVLVGLATQQVTRLEHEAMTIKVDQVLEQQDQAQKTMVAHATALEKLSQQQHQQLSTLDERVELSVGQNSQAINLANDLLRKLVEDVQHVRYHMSNPPPPGALDPTKNLPVLLEDPLGYCLTVPMEWIKSWEVSKSMAPSAPLYRHGCRASIVYYNSDLRTLGKVRSWFEGSNLHSRTILPVKILIDWRQYRFRSVQE</sequence>
<protein>
    <recommendedName>
        <fullName evidence="3">Fungal N-terminal domain-containing protein</fullName>
    </recommendedName>
</protein>
<proteinExistence type="predicted"/>
<name>A0AA40CQM6_9PEZI</name>
<organism evidence="1 2">
    <name type="scientific">Cercophora newfieldiana</name>
    <dbReference type="NCBI Taxonomy" id="92897"/>
    <lineage>
        <taxon>Eukaryota</taxon>
        <taxon>Fungi</taxon>
        <taxon>Dikarya</taxon>
        <taxon>Ascomycota</taxon>
        <taxon>Pezizomycotina</taxon>
        <taxon>Sordariomycetes</taxon>
        <taxon>Sordariomycetidae</taxon>
        <taxon>Sordariales</taxon>
        <taxon>Lasiosphaeriaceae</taxon>
        <taxon>Cercophora</taxon>
    </lineage>
</organism>
<keyword evidence="2" id="KW-1185">Reference proteome</keyword>
<evidence type="ECO:0000313" key="2">
    <source>
        <dbReference type="Proteomes" id="UP001174936"/>
    </source>
</evidence>
<dbReference type="Proteomes" id="UP001174936">
    <property type="component" value="Unassembled WGS sequence"/>
</dbReference>
<gene>
    <name evidence="1" type="ORF">B0T16DRAFT_414687</name>
</gene>
<comment type="caution">
    <text evidence="1">The sequence shown here is derived from an EMBL/GenBank/DDBJ whole genome shotgun (WGS) entry which is preliminary data.</text>
</comment>
<dbReference type="PANTHER" id="PTHR38886">
    <property type="entry name" value="SESA DOMAIN-CONTAINING PROTEIN"/>
    <property type="match status" value="1"/>
</dbReference>
<evidence type="ECO:0008006" key="3">
    <source>
        <dbReference type="Google" id="ProtNLM"/>
    </source>
</evidence>
<dbReference type="PANTHER" id="PTHR38886:SF1">
    <property type="entry name" value="NACHT-NTPASE AND P-LOOP NTPASES N-TERMINAL DOMAIN-CONTAINING PROTEIN"/>
    <property type="match status" value="1"/>
</dbReference>
<dbReference type="AlphaFoldDB" id="A0AA40CQM6"/>
<evidence type="ECO:0000313" key="1">
    <source>
        <dbReference type="EMBL" id="KAK0647092.1"/>
    </source>
</evidence>
<reference evidence="1" key="1">
    <citation type="submission" date="2023-06" db="EMBL/GenBank/DDBJ databases">
        <title>Genome-scale phylogeny and comparative genomics of the fungal order Sordariales.</title>
        <authorList>
            <consortium name="Lawrence Berkeley National Laboratory"/>
            <person name="Hensen N."/>
            <person name="Bonometti L."/>
            <person name="Westerberg I."/>
            <person name="Brannstrom I.O."/>
            <person name="Guillou S."/>
            <person name="Cros-Aarteil S."/>
            <person name="Calhoun S."/>
            <person name="Haridas S."/>
            <person name="Kuo A."/>
            <person name="Mondo S."/>
            <person name="Pangilinan J."/>
            <person name="Riley R."/>
            <person name="Labutti K."/>
            <person name="Andreopoulos B."/>
            <person name="Lipzen A."/>
            <person name="Chen C."/>
            <person name="Yanf M."/>
            <person name="Daum C."/>
            <person name="Ng V."/>
            <person name="Clum A."/>
            <person name="Steindorff A."/>
            <person name="Ohm R."/>
            <person name="Martin F."/>
            <person name="Silar P."/>
            <person name="Natvig D."/>
            <person name="Lalanne C."/>
            <person name="Gautier V."/>
            <person name="Ament-Velasquez S.L."/>
            <person name="Kruys A."/>
            <person name="Hutchinson M.I."/>
            <person name="Powell A.J."/>
            <person name="Barry K."/>
            <person name="Miller A.N."/>
            <person name="Grigoriev I.V."/>
            <person name="Debuchy R."/>
            <person name="Gladieux P."/>
            <person name="Thoren M.H."/>
            <person name="Johannesson H."/>
        </authorList>
    </citation>
    <scope>NUCLEOTIDE SEQUENCE</scope>
    <source>
        <strain evidence="1">SMH2532-1</strain>
    </source>
</reference>